<dbReference type="AlphaFoldDB" id="G4T068"/>
<dbReference type="HOGENOM" id="CLU_3235863_0_0_6"/>
<sequence>MTPLILRQHPIGIVESILQTAGFRLTRVADAYLCYDSADTYSQ</sequence>
<keyword evidence="2" id="KW-1185">Reference proteome</keyword>
<dbReference type="Proteomes" id="UP000008315">
    <property type="component" value="Chromosome"/>
</dbReference>
<organism evidence="1 2">
    <name type="scientific">Methylotuvimicrobium alcaliphilum (strain DSM 19304 / NCIMB 14124 / VKM B-2133 / 20Z)</name>
    <name type="common">Methylomicrobium alcaliphilum</name>
    <dbReference type="NCBI Taxonomy" id="1091494"/>
    <lineage>
        <taxon>Bacteria</taxon>
        <taxon>Pseudomonadati</taxon>
        <taxon>Pseudomonadota</taxon>
        <taxon>Gammaproteobacteria</taxon>
        <taxon>Methylococcales</taxon>
        <taxon>Methylococcaceae</taxon>
        <taxon>Methylotuvimicrobium</taxon>
    </lineage>
</organism>
<dbReference type="RefSeq" id="WP_014148151.1">
    <property type="nucleotide sequence ID" value="NC_016112.1"/>
</dbReference>
<accession>G4T068</accession>
<dbReference type="STRING" id="1091494.MEALZ_1671"/>
<evidence type="ECO:0000313" key="1">
    <source>
        <dbReference type="EMBL" id="CCE23358.1"/>
    </source>
</evidence>
<gene>
    <name evidence="1" type="primary">glcF</name>
    <name evidence="1" type="ordered locus">MEALZ_1671</name>
</gene>
<reference evidence="2" key="1">
    <citation type="journal article" date="2012" name="J. Bacteriol.">
        <title>Genome sequence of the haloalkaliphilic methanotrophic bacterium Methylomicrobium alcaliphilum 20Z.</title>
        <authorList>
            <person name="Vuilleumier S."/>
            <person name="Khmelenina V.N."/>
            <person name="Bringel F."/>
            <person name="Reshetnikov A.S."/>
            <person name="Lajus A."/>
            <person name="Mangenot S."/>
            <person name="Rouy Z."/>
            <person name="Op den Camp H.J."/>
            <person name="Jetten M.S."/>
            <person name="Dispirito A.A."/>
            <person name="Dunfield P."/>
            <person name="Klotz M.G."/>
            <person name="Semrau J.D."/>
            <person name="Stein L.Y."/>
            <person name="Barbe V."/>
            <person name="Medigue C."/>
            <person name="Trotsenko Y.A."/>
            <person name="Kalyuzhnaya M.G."/>
        </authorList>
    </citation>
    <scope>NUCLEOTIDE SEQUENCE [LARGE SCALE GENOMIC DNA]</scope>
    <source>
        <strain evidence="2">DSM 19304 / NCIMB 14124 / VKM B-2133 / 20Z</strain>
    </source>
</reference>
<proteinExistence type="predicted"/>
<dbReference type="PATRIC" id="fig|271065.3.peg.1713"/>
<name>G4T068_META2</name>
<protein>
    <submittedName>
        <fullName evidence="1">Glycolate oxidase, iron-sulfur subunit</fullName>
    </submittedName>
</protein>
<dbReference type="KEGG" id="mah:MEALZ_1671"/>
<dbReference type="EMBL" id="FO082060">
    <property type="protein sequence ID" value="CCE23358.1"/>
    <property type="molecule type" value="Genomic_DNA"/>
</dbReference>
<evidence type="ECO:0000313" key="2">
    <source>
        <dbReference type="Proteomes" id="UP000008315"/>
    </source>
</evidence>